<comment type="caution">
    <text evidence="2">The sequence shown here is derived from an EMBL/GenBank/DDBJ whole genome shotgun (WGS) entry which is preliminary data.</text>
</comment>
<dbReference type="GO" id="GO:0005886">
    <property type="term" value="C:plasma membrane"/>
    <property type="evidence" value="ECO:0007669"/>
    <property type="project" value="UniProtKB-SubCell"/>
</dbReference>
<dbReference type="SMART" id="SM01234">
    <property type="entry name" value="Haemolytic"/>
    <property type="match status" value="1"/>
</dbReference>
<gene>
    <name evidence="2" type="primary">yidD</name>
    <name evidence="2" type="ORF">ENJ42_02880</name>
</gene>
<reference evidence="2" key="1">
    <citation type="journal article" date="2020" name="mSystems">
        <title>Genome- and Community-Level Interaction Insights into Carbon Utilization and Element Cycling Functions of Hydrothermarchaeota in Hydrothermal Sediment.</title>
        <authorList>
            <person name="Zhou Z."/>
            <person name="Liu Y."/>
            <person name="Xu W."/>
            <person name="Pan J."/>
            <person name="Luo Z.H."/>
            <person name="Li M."/>
        </authorList>
    </citation>
    <scope>NUCLEOTIDE SEQUENCE [LARGE SCALE GENOMIC DNA]</scope>
    <source>
        <strain evidence="2">HyVt-485</strain>
    </source>
</reference>
<dbReference type="Proteomes" id="UP000885830">
    <property type="component" value="Unassembled WGS sequence"/>
</dbReference>
<evidence type="ECO:0000256" key="1">
    <source>
        <dbReference type="HAMAP-Rule" id="MF_00386"/>
    </source>
</evidence>
<organism evidence="2">
    <name type="scientific">Hellea balneolensis</name>
    <dbReference type="NCBI Taxonomy" id="287478"/>
    <lineage>
        <taxon>Bacteria</taxon>
        <taxon>Pseudomonadati</taxon>
        <taxon>Pseudomonadota</taxon>
        <taxon>Alphaproteobacteria</taxon>
        <taxon>Maricaulales</taxon>
        <taxon>Robiginitomaculaceae</taxon>
        <taxon>Hellea</taxon>
    </lineage>
</organism>
<keyword evidence="1" id="KW-1003">Cell membrane</keyword>
<dbReference type="InterPro" id="IPR002696">
    <property type="entry name" value="Membr_insert_effic_factor_YidD"/>
</dbReference>
<dbReference type="Pfam" id="PF01809">
    <property type="entry name" value="YidD"/>
    <property type="match status" value="1"/>
</dbReference>
<dbReference type="PANTHER" id="PTHR33383:SF1">
    <property type="entry name" value="MEMBRANE PROTEIN INSERTION EFFICIENCY FACTOR-RELATED"/>
    <property type="match status" value="1"/>
</dbReference>
<dbReference type="HAMAP" id="MF_00386">
    <property type="entry name" value="UPF0161_YidD"/>
    <property type="match status" value="1"/>
</dbReference>
<dbReference type="PANTHER" id="PTHR33383">
    <property type="entry name" value="MEMBRANE PROTEIN INSERTION EFFICIENCY FACTOR-RELATED"/>
    <property type="match status" value="1"/>
</dbReference>
<dbReference type="AlphaFoldDB" id="A0A7C5QR73"/>
<comment type="function">
    <text evidence="1">Could be involved in insertion of integral membrane proteins into the membrane.</text>
</comment>
<comment type="similarity">
    <text evidence="1">Belongs to the UPF0161 family.</text>
</comment>
<comment type="subcellular location">
    <subcellularLocation>
        <location evidence="1">Cell membrane</location>
        <topology evidence="1">Peripheral membrane protein</topology>
        <orientation evidence="1">Cytoplasmic side</orientation>
    </subcellularLocation>
</comment>
<evidence type="ECO:0000313" key="2">
    <source>
        <dbReference type="EMBL" id="HHL42539.1"/>
    </source>
</evidence>
<accession>A0A7C5QR73</accession>
<proteinExistence type="inferred from homology"/>
<protein>
    <recommendedName>
        <fullName evidence="1">Putative membrane protein insertion efficiency factor</fullName>
    </recommendedName>
</protein>
<dbReference type="EMBL" id="DRMJ01000138">
    <property type="protein sequence ID" value="HHL42539.1"/>
    <property type="molecule type" value="Genomic_DNA"/>
</dbReference>
<name>A0A7C5QR73_9PROT</name>
<keyword evidence="1" id="KW-0472">Membrane</keyword>
<sequence>MKNPLIYPALGLLKLYKWTLSPVFYALGIRCRHVPSCSEYGMEAFRTHGVWVGFWLTLSRLLRCHPWGSHGVDPVPKTVKKPPFWAPWRYGDWKWNERTAKGCCEHK</sequence>
<dbReference type="NCBIfam" id="TIGR00278">
    <property type="entry name" value="membrane protein insertion efficiency factor YidD"/>
    <property type="match status" value="1"/>
</dbReference>